<comment type="caution">
    <text evidence="1">The sequence shown here is derived from an EMBL/GenBank/DDBJ whole genome shotgun (WGS) entry which is preliminary data.</text>
</comment>
<protein>
    <submittedName>
        <fullName evidence="1">Uncharacterized protein</fullName>
    </submittedName>
</protein>
<reference evidence="2" key="1">
    <citation type="journal article" date="2023" name="Front. Plant Sci.">
        <title>Chromosomal-level genome assembly of Melastoma candidum provides insights into trichome evolution.</title>
        <authorList>
            <person name="Zhong Y."/>
            <person name="Wu W."/>
            <person name="Sun C."/>
            <person name="Zou P."/>
            <person name="Liu Y."/>
            <person name="Dai S."/>
            <person name="Zhou R."/>
        </authorList>
    </citation>
    <scope>NUCLEOTIDE SEQUENCE [LARGE SCALE GENOMIC DNA]</scope>
</reference>
<sequence length="339" mass="38663">MEIDGESSHSVKINDKPVIVRVKRKASQLPLDALWLEISERPSKRPYLDFDKLSISDTSKKVGEVGVQRLLVRHVESTNISGVSPELLQSFAFRLTELSEGSDDKRHVNKRKDTSEDQLIKARETKQRIPGDTCFKQIWSNREENELGRDGLYPDQSCQFYDIIRLDNMQEPEEMKAPGFMPLEDERILSSYLPLLRDFIPTAAAEIERDISAHTVDQGAVDDYVYDFYAMSAGMNECYENYPGEFPLVHLEEDNDLYDGPDEAEAESEDSNAEDNPKNDYPEEASEDSSEDTTARDDEEGDDTCSELDDHSDGDIALDEDLSEEIWSESDDDRSHYSY</sequence>
<evidence type="ECO:0000313" key="1">
    <source>
        <dbReference type="EMBL" id="KAI4370865.1"/>
    </source>
</evidence>
<keyword evidence="2" id="KW-1185">Reference proteome</keyword>
<gene>
    <name evidence="1" type="ORF">MLD38_019166</name>
</gene>
<evidence type="ECO:0000313" key="2">
    <source>
        <dbReference type="Proteomes" id="UP001057402"/>
    </source>
</evidence>
<dbReference type="EMBL" id="CM042884">
    <property type="protein sequence ID" value="KAI4370865.1"/>
    <property type="molecule type" value="Genomic_DNA"/>
</dbReference>
<name>A0ACB9QWR1_9MYRT</name>
<dbReference type="Proteomes" id="UP001057402">
    <property type="component" value="Chromosome 5"/>
</dbReference>
<accession>A0ACB9QWR1</accession>
<organism evidence="1 2">
    <name type="scientific">Melastoma candidum</name>
    <dbReference type="NCBI Taxonomy" id="119954"/>
    <lineage>
        <taxon>Eukaryota</taxon>
        <taxon>Viridiplantae</taxon>
        <taxon>Streptophyta</taxon>
        <taxon>Embryophyta</taxon>
        <taxon>Tracheophyta</taxon>
        <taxon>Spermatophyta</taxon>
        <taxon>Magnoliopsida</taxon>
        <taxon>eudicotyledons</taxon>
        <taxon>Gunneridae</taxon>
        <taxon>Pentapetalae</taxon>
        <taxon>rosids</taxon>
        <taxon>malvids</taxon>
        <taxon>Myrtales</taxon>
        <taxon>Melastomataceae</taxon>
        <taxon>Melastomatoideae</taxon>
        <taxon>Melastomateae</taxon>
        <taxon>Melastoma</taxon>
    </lineage>
</organism>
<proteinExistence type="predicted"/>